<evidence type="ECO:0000256" key="2">
    <source>
        <dbReference type="ARBA" id="ARBA00006311"/>
    </source>
</evidence>
<dbReference type="AlphaFoldDB" id="A0AA35PSU4"/>
<organism evidence="5 6">
    <name type="scientific">Podarcis lilfordi</name>
    <name type="common">Lilford's wall lizard</name>
    <dbReference type="NCBI Taxonomy" id="74358"/>
    <lineage>
        <taxon>Eukaryota</taxon>
        <taxon>Metazoa</taxon>
        <taxon>Chordata</taxon>
        <taxon>Craniata</taxon>
        <taxon>Vertebrata</taxon>
        <taxon>Euteleostomi</taxon>
        <taxon>Lepidosauria</taxon>
        <taxon>Squamata</taxon>
        <taxon>Bifurcata</taxon>
        <taxon>Unidentata</taxon>
        <taxon>Episquamata</taxon>
        <taxon>Laterata</taxon>
        <taxon>Lacertibaenia</taxon>
        <taxon>Lacertidae</taxon>
        <taxon>Podarcis</taxon>
    </lineage>
</organism>
<dbReference type="GO" id="GO:0005811">
    <property type="term" value="C:lipid droplet"/>
    <property type="evidence" value="ECO:0007669"/>
    <property type="project" value="UniProtKB-SubCell"/>
</dbReference>
<dbReference type="Pfam" id="PF03036">
    <property type="entry name" value="Perilipin"/>
    <property type="match status" value="1"/>
</dbReference>
<dbReference type="InterPro" id="IPR004279">
    <property type="entry name" value="Perilipin"/>
</dbReference>
<dbReference type="EMBL" id="OX395142">
    <property type="protein sequence ID" value="CAI5796870.1"/>
    <property type="molecule type" value="Genomic_DNA"/>
</dbReference>
<evidence type="ECO:0000313" key="5">
    <source>
        <dbReference type="EMBL" id="CAI5796870.1"/>
    </source>
</evidence>
<dbReference type="GO" id="GO:0010890">
    <property type="term" value="P:positive regulation of triglyceride storage"/>
    <property type="evidence" value="ECO:0007669"/>
    <property type="project" value="TreeGrafter"/>
</dbReference>
<dbReference type="PANTHER" id="PTHR14024">
    <property type="entry name" value="PERILIPIN"/>
    <property type="match status" value="1"/>
</dbReference>
<evidence type="ECO:0000313" key="6">
    <source>
        <dbReference type="Proteomes" id="UP001178461"/>
    </source>
</evidence>
<comment type="subcellular location">
    <subcellularLocation>
        <location evidence="1">Lipid droplet</location>
    </subcellularLocation>
</comment>
<evidence type="ECO:0000256" key="1">
    <source>
        <dbReference type="ARBA" id="ARBA00004502"/>
    </source>
</evidence>
<dbReference type="Gene3D" id="3.30.720.170">
    <property type="entry name" value="Perilipin, alpha-beta domain"/>
    <property type="match status" value="1"/>
</dbReference>
<keyword evidence="3" id="KW-0551">Lipid droplet</keyword>
<comment type="similarity">
    <text evidence="2 4">Belongs to the perilipin family.</text>
</comment>
<evidence type="ECO:0000256" key="4">
    <source>
        <dbReference type="PIRNR" id="PIRNR036881"/>
    </source>
</evidence>
<dbReference type="GO" id="GO:0019915">
    <property type="term" value="P:lipid storage"/>
    <property type="evidence" value="ECO:0007669"/>
    <property type="project" value="TreeGrafter"/>
</dbReference>
<dbReference type="GO" id="GO:0005829">
    <property type="term" value="C:cytosol"/>
    <property type="evidence" value="ECO:0007669"/>
    <property type="project" value="TreeGrafter"/>
</dbReference>
<dbReference type="SUPFAM" id="SSF109775">
    <property type="entry name" value="Mannose-6-phosphate receptor binding protein 1 (Tip47), C-terminal domain"/>
    <property type="match status" value="1"/>
</dbReference>
<evidence type="ECO:0000256" key="3">
    <source>
        <dbReference type="ARBA" id="ARBA00022677"/>
    </source>
</evidence>
<dbReference type="PANTHER" id="PTHR14024:SF51">
    <property type="entry name" value="PERILIPIN-RELATED"/>
    <property type="match status" value="1"/>
</dbReference>
<dbReference type="Gene3D" id="1.20.120.340">
    <property type="entry name" value="Flagellar protein FliS"/>
    <property type="match status" value="1"/>
</dbReference>
<dbReference type="PIRSF" id="PIRSF036881">
    <property type="entry name" value="PAT"/>
    <property type="match status" value="1"/>
</dbReference>
<accession>A0AA35PSU4</accession>
<dbReference type="Proteomes" id="UP001178461">
    <property type="component" value="Chromosome 17"/>
</dbReference>
<protein>
    <recommendedName>
        <fullName evidence="4">Perilipin</fullName>
    </recommendedName>
</protein>
<sequence length="429" mass="47161">MSNNEGNGKAESHEVTEKGQQCVIQRLTDLPLVSITCEILSTTYNSAKASHPAIHAVCGMAEVGLKKIASSAVSSVQPVLNKLEPQIISANTYACQGLDKLQETLPVVQQTIEKVVLNARGLVLGAKDTVSGLAGGVKEAAQERMKMAVSAVVVGMNTMMEGNMKQMVTSGIDHMIEASVEMIEYYLPVTDEELAALAASMVINNPEEAAETAPVKKEKEEESYYRRLGALSAFFRHRVYQSSLAKMQRIKRSTQDILFQLQEAVLLIKYTLQSLDRQLNPKVANHQKEMEPILVEWNGSLPMPGQSYEESLSEAESQVLSLTYGISQQMRNICQTFLANAQGLPVDLLEKVQQTYSSMEELQATLSGAQSLKDLPSGSLKESQEKIEKAQETIFETMEYVVLTTLVARSFFPAQTSMEEPEKEAKAEA</sequence>
<proteinExistence type="inferred from homology"/>
<reference evidence="5" key="1">
    <citation type="submission" date="2022-12" db="EMBL/GenBank/DDBJ databases">
        <authorList>
            <person name="Alioto T."/>
            <person name="Alioto T."/>
            <person name="Gomez Garrido J."/>
        </authorList>
    </citation>
    <scope>NUCLEOTIDE SEQUENCE</scope>
</reference>
<name>A0AA35PSU4_9SAUR</name>
<keyword evidence="6" id="KW-1185">Reference proteome</keyword>
<gene>
    <name evidence="5" type="ORF">PODLI_1B003555</name>
</gene>